<evidence type="ECO:0000313" key="2">
    <source>
        <dbReference type="Proteomes" id="UP000004221"/>
    </source>
</evidence>
<dbReference type="AlphaFoldDB" id="I4EI97"/>
<comment type="caution">
    <text evidence="1">The sequence shown here is derived from an EMBL/GenBank/DDBJ whole genome shotgun (WGS) entry which is preliminary data.</text>
</comment>
<accession>I4EI97</accession>
<dbReference type="Proteomes" id="UP000004221">
    <property type="component" value="Unassembled WGS sequence"/>
</dbReference>
<sequence length="161" mass="18221">MQRVPAEIDGNQQVAVEFSRSSANIDHSDTGIQQKINQTLRVYSSLLLQADIKIDEQQPPGGGRNLTEYPMILRLSYIDLQGQTREWWHGFYIQRDWANPVPPDRATQVSRGEWHHVQFDLRNVTPLPRQISSILVYASGHGYASQVANISLSSSDAGQHR</sequence>
<evidence type="ECO:0000313" key="1">
    <source>
        <dbReference type="EMBL" id="CCF84409.1"/>
    </source>
</evidence>
<keyword evidence="2" id="KW-1185">Reference proteome</keyword>
<protein>
    <submittedName>
        <fullName evidence="1">Uncharacterized protein</fullName>
    </submittedName>
</protein>
<reference evidence="1 2" key="1">
    <citation type="journal article" date="2012" name="ISME J.">
        <title>Nitrification expanded: discovery, physiology and genomics of a nitrite-oxidizing bacterium from the phylum Chloroflexi.</title>
        <authorList>
            <person name="Sorokin D.Y."/>
            <person name="Lucker S."/>
            <person name="Vejmelkova D."/>
            <person name="Kostrikina N.A."/>
            <person name="Kleerebezem R."/>
            <person name="Rijpstra W.I."/>
            <person name="Damste J.S."/>
            <person name="Le Paslier D."/>
            <person name="Muyzer G."/>
            <person name="Wagner M."/>
            <person name="van Loosdrecht M.C."/>
            <person name="Daims H."/>
        </authorList>
    </citation>
    <scope>NUCLEOTIDE SEQUENCE [LARGE SCALE GENOMIC DNA]</scope>
    <source>
        <strain evidence="2">none</strain>
    </source>
</reference>
<proteinExistence type="predicted"/>
<gene>
    <name evidence="1" type="ORF">NITHO_3390001</name>
</gene>
<name>I4EI97_9BACT</name>
<dbReference type="EMBL" id="CAGS01000267">
    <property type="protein sequence ID" value="CCF84409.1"/>
    <property type="molecule type" value="Genomic_DNA"/>
</dbReference>
<organism evidence="1 2">
    <name type="scientific">Nitrolancea hollandica Lb</name>
    <dbReference type="NCBI Taxonomy" id="1129897"/>
    <lineage>
        <taxon>Bacteria</taxon>
        <taxon>Pseudomonadati</taxon>
        <taxon>Thermomicrobiota</taxon>
        <taxon>Thermomicrobia</taxon>
        <taxon>Sphaerobacterales</taxon>
        <taxon>Sphaerobacterineae</taxon>
        <taxon>Sphaerobacteraceae</taxon>
        <taxon>Nitrolancea</taxon>
    </lineage>
</organism>